<dbReference type="SMART" id="SM00320">
    <property type="entry name" value="WD40"/>
    <property type="match status" value="3"/>
</dbReference>
<feature type="repeat" description="WD" evidence="1">
    <location>
        <begin position="103"/>
        <end position="145"/>
    </location>
</feature>
<dbReference type="InterPro" id="IPR052596">
    <property type="entry name" value="AMBRA1_autophagy"/>
</dbReference>
<feature type="compositionally biased region" description="Polar residues" evidence="2">
    <location>
        <begin position="1157"/>
        <end position="1169"/>
    </location>
</feature>
<feature type="compositionally biased region" description="Polar residues" evidence="2">
    <location>
        <begin position="1026"/>
        <end position="1039"/>
    </location>
</feature>
<feature type="compositionally biased region" description="Polar residues" evidence="2">
    <location>
        <begin position="700"/>
        <end position="717"/>
    </location>
</feature>
<feature type="region of interest" description="Disordered" evidence="2">
    <location>
        <begin position="1775"/>
        <end position="1794"/>
    </location>
</feature>
<dbReference type="GO" id="GO:1990756">
    <property type="term" value="F:ubiquitin-like ligase-substrate adaptor activity"/>
    <property type="evidence" value="ECO:0007669"/>
    <property type="project" value="TreeGrafter"/>
</dbReference>
<feature type="compositionally biased region" description="Acidic residues" evidence="2">
    <location>
        <begin position="631"/>
        <end position="640"/>
    </location>
</feature>
<feature type="compositionally biased region" description="Low complexity" evidence="2">
    <location>
        <begin position="1727"/>
        <end position="1739"/>
    </location>
</feature>
<feature type="compositionally biased region" description="Polar residues" evidence="2">
    <location>
        <begin position="1214"/>
        <end position="1241"/>
    </location>
</feature>
<feature type="compositionally biased region" description="Low complexity" evidence="2">
    <location>
        <begin position="1065"/>
        <end position="1078"/>
    </location>
</feature>
<sequence>MGKIKKRPELYHNSQLQNVLRNLMLRDCGLRTTRKTTTKELEPLAETNFIHKNFIELKCDLPGVPRTTFLMVFSPDGTKVASTHGNHKIYITDLTTGKNIRILSGHPRTPWCIAFHPSSNEILASGCLGGQVRVWDLSGGSEIWNSKSQIASLAFHPVDRLLAIATYNEVHFWDWSNAQPFAFVSTKSHKEKVRYVAFDNLGRKLITGIANPFQNSQWDRPPVEHLIRSIPFSRAAALRDNRFPISSRINRSAFLHENSSLNRLVPEIVIERIPGEDHVGSIPPFPAYSSNASSNSLNDTRTVQNYRLPVATPRVTWLLVPQESETATAGTNSRSLLPDIVFERIPDEDTNNASPSTNNNANNSRPDESEDESNDEDLFNADYSQIYPSRSLTLDTHLRRRWNIFIFREWSHRRLVDQFESTYRSYFNTSRRREMIDHGADILNRERNSRVSNTNNHFPVEDFAQILRNILNFSAYETNLSLDTLQRNLPLLMEQPSQFAQSNMIFFQHYLHDTGQSNTICLLNLHKLREGLRSRITAMINQASGRNERLQAFLNILNDEVQALNVMERQLVNTILRIETLWNEISLFNNEIRPRQSTVTTDSTLRTAVRRSLTADDEEQPQTSRRRLQNDDDDRIEDVPDYITSSLSSNNNFNSNAYSQRGGFNFSISSRSAFQPTRSSSQRSNMDSYNGFRNFDRNDFSSSPSAPSRTETNIDLSHFNTPGLSRTIRSARRMALNSFNRFWEAFQNYLNNINLNDHTLNENETTGEQSDNGYWLLEENSNSDSNHEESNGVMNSTTEPRRRASRWIQLNSSSRNTDTANDNSRILGSRLISDEWESSSFRFQSQSNGGGMNENSWSPISASSTRYEQPPLFPFRSLRETMRRRMEMTHIRVQANTECSVKQSTNLQNLIGQSSSRTTESEANHDVNSSVTVTATATSNITQAPSIDRITDHNEDFGLFDRQNNNIHRSDLTSQEISQLQQVRLMWERLQWRIRYLYIAIHIERMYNNDNSQTNTNRLGLGGPSTSGAESTTLNTEFQTETARNFKKTLLENYKKQIVENEANQPQPSTSTISSPIINRNLPSTSHSQSVMNNDGFKNGKNEPSNSTNLNLSMQPNNVKLECLANVYKLLDKFFSKQRILKSREQLLQFSLPGPSNDHTYSNLSSYNINTNPNDSTSLPSTSSHVSDISGSLSSSLCLPNVLNLCINSSSNASTNKNIKSTTNSGEPSTSSSNINNMAVGSTSSQIHNSTSSNIIDSPVNSTSFPEWQSRYRRVWHYGQRLSIHRRYMKRLHRMRSFNQRFLQYDQIWRNPPESLQTIITGLQTLIYQQTSFARRNSDLQYENSEIIDHIREITRLQARQTLSLIVERLTRFFEDIQPGNDSHNNILNEQVNRIYMLPRLGIQLTDLLLEQLTCSTQNVNSRDSNRSTTQLATRNEQELMSTETTTISVNRIQSPTSTTLQNNFPEIVNTGINSNSDATNTSSSQSTFMSAVSGEAANIITAATSSNTNEFENSDILLTNDSRNENALSAEIQSIIERIQSNGAETSDSSQRYQSRSGLNPHSDNDSDEHYEDDDMSSRIANENRVNRRESPRIWSETSHISGQQNQHRFDGLMMMGQLLYLESFPGSQSAGINRQEMPPRERNSTVDLIANRARFDAHIEGVRGSSSTTSRQDFNVPVIRINNLPVNEIGGTSLGRRRRPRSRALRSELLYGVAHRTERSTAGVSTRSSNPNTSSNPVDQPASPSFSNSFRSQIQRFLTQATWRDGFVSRSQGHFRAGESSSGSQEPETDSDVEIRDHQINMAFNGFEIQSYRIQAWDFSSIPDIHDPKKNVIVQECKIHNDASIDISSDGTLLATLLPSSRSNPLTTIGVYSLEWETLGEKVYSTQTDQTVISVSMSPTKQHLLVGLASRRIHIPARPTPMAFIYKLIEPEEKLLSTSNQDTDSVYSQEHSEIGRRDVDFLCFFNNYFNDLRRLMTNVEQQIENQQQPSQSTNSNNHDWRAQSDGTATRITKSSSSTKQNRKSMVLLRELLQNYETSSYASLNCIRWAPQPGQGMVYATNTGLLNILY</sequence>
<protein>
    <submittedName>
        <fullName evidence="4">Uncharacterized protein LOC105366307</fullName>
    </submittedName>
</protein>
<evidence type="ECO:0000256" key="2">
    <source>
        <dbReference type="SAM" id="MobiDB-lite"/>
    </source>
</evidence>
<feature type="compositionally biased region" description="Polar residues" evidence="2">
    <location>
        <begin position="808"/>
        <end position="822"/>
    </location>
</feature>
<dbReference type="GO" id="GO:0080008">
    <property type="term" value="C:Cul4-RING E3 ubiquitin ligase complex"/>
    <property type="evidence" value="ECO:0007669"/>
    <property type="project" value="TreeGrafter"/>
</dbReference>
<feature type="region of interest" description="Disordered" evidence="2">
    <location>
        <begin position="1059"/>
        <end position="1113"/>
    </location>
</feature>
<feature type="region of interest" description="Disordered" evidence="2">
    <location>
        <begin position="1710"/>
        <end position="1751"/>
    </location>
</feature>
<feature type="compositionally biased region" description="Polar residues" evidence="2">
    <location>
        <begin position="2006"/>
        <end position="2021"/>
    </location>
</feature>
<dbReference type="Proteomes" id="UP000695007">
    <property type="component" value="Unplaced"/>
</dbReference>
<feature type="region of interest" description="Disordered" evidence="2">
    <location>
        <begin position="1015"/>
        <end position="1039"/>
    </location>
</feature>
<dbReference type="InterPro" id="IPR036322">
    <property type="entry name" value="WD40_repeat_dom_sf"/>
</dbReference>
<dbReference type="InterPro" id="IPR015943">
    <property type="entry name" value="WD40/YVTN_repeat-like_dom_sf"/>
</dbReference>
<dbReference type="KEGG" id="csol:105366307"/>
<dbReference type="Pfam" id="PF00400">
    <property type="entry name" value="WD40"/>
    <property type="match status" value="1"/>
</dbReference>
<dbReference type="InterPro" id="IPR001680">
    <property type="entry name" value="WD40_rpt"/>
</dbReference>
<feature type="region of interest" description="Disordered" evidence="2">
    <location>
        <begin position="1151"/>
        <end position="1185"/>
    </location>
</feature>
<dbReference type="PROSITE" id="PS50294">
    <property type="entry name" value="WD_REPEATS_REGION"/>
    <property type="match status" value="1"/>
</dbReference>
<feature type="region of interest" description="Disordered" evidence="2">
    <location>
        <begin position="842"/>
        <end position="868"/>
    </location>
</feature>
<evidence type="ECO:0000256" key="1">
    <source>
        <dbReference type="PROSITE-ProRule" id="PRU00221"/>
    </source>
</evidence>
<proteinExistence type="predicted"/>
<dbReference type="GeneID" id="105366307"/>
<organism evidence="3 4">
    <name type="scientific">Ceratosolen solmsi marchali</name>
    <dbReference type="NCBI Taxonomy" id="326594"/>
    <lineage>
        <taxon>Eukaryota</taxon>
        <taxon>Metazoa</taxon>
        <taxon>Ecdysozoa</taxon>
        <taxon>Arthropoda</taxon>
        <taxon>Hexapoda</taxon>
        <taxon>Insecta</taxon>
        <taxon>Pterygota</taxon>
        <taxon>Neoptera</taxon>
        <taxon>Endopterygota</taxon>
        <taxon>Hymenoptera</taxon>
        <taxon>Apocrita</taxon>
        <taxon>Proctotrupomorpha</taxon>
        <taxon>Chalcidoidea</taxon>
        <taxon>Agaonidae</taxon>
        <taxon>Agaoninae</taxon>
        <taxon>Ceratosolen</taxon>
    </lineage>
</organism>
<feature type="region of interest" description="Disordered" evidence="2">
    <location>
        <begin position="346"/>
        <end position="375"/>
    </location>
</feature>
<feature type="compositionally biased region" description="Polar residues" evidence="2">
    <location>
        <begin position="1597"/>
        <end position="1606"/>
    </location>
</feature>
<feature type="compositionally biased region" description="Low complexity" evidence="2">
    <location>
        <begin position="1984"/>
        <end position="1999"/>
    </location>
</feature>
<feature type="region of interest" description="Disordered" evidence="2">
    <location>
        <begin position="674"/>
        <end position="717"/>
    </location>
</feature>
<dbReference type="RefSeq" id="XP_011503015.1">
    <property type="nucleotide sequence ID" value="XM_011504713.1"/>
</dbReference>
<feature type="compositionally biased region" description="Polar residues" evidence="2">
    <location>
        <begin position="1541"/>
        <end position="1561"/>
    </location>
</feature>
<evidence type="ECO:0000313" key="4">
    <source>
        <dbReference type="RefSeq" id="XP_011503015.1"/>
    </source>
</evidence>
<feature type="compositionally biased region" description="Low complexity" evidence="2">
    <location>
        <begin position="351"/>
        <end position="364"/>
    </location>
</feature>
<keyword evidence="1" id="KW-0853">WD repeat</keyword>
<accession>A0AAJ6YRQ1</accession>
<feature type="compositionally biased region" description="Polar residues" evidence="2">
    <location>
        <begin position="1081"/>
        <end position="1093"/>
    </location>
</feature>
<evidence type="ECO:0000313" key="3">
    <source>
        <dbReference type="Proteomes" id="UP000695007"/>
    </source>
</evidence>
<feature type="region of interest" description="Disordered" evidence="2">
    <location>
        <begin position="777"/>
        <end position="822"/>
    </location>
</feature>
<feature type="compositionally biased region" description="Polar residues" evidence="2">
    <location>
        <begin position="674"/>
        <end position="688"/>
    </location>
</feature>
<feature type="compositionally biased region" description="Low complexity" evidence="2">
    <location>
        <begin position="1242"/>
        <end position="1256"/>
    </location>
</feature>
<dbReference type="GO" id="GO:0000045">
    <property type="term" value="P:autophagosome assembly"/>
    <property type="evidence" value="ECO:0007669"/>
    <property type="project" value="TreeGrafter"/>
</dbReference>
<feature type="region of interest" description="Disordered" evidence="2">
    <location>
        <begin position="609"/>
        <end position="651"/>
    </location>
</feature>
<feature type="region of interest" description="Disordered" evidence="2">
    <location>
        <begin position="1214"/>
        <end position="1258"/>
    </location>
</feature>
<feature type="compositionally biased region" description="Low complexity" evidence="2">
    <location>
        <begin position="1170"/>
        <end position="1185"/>
    </location>
</feature>
<keyword evidence="3" id="KW-1185">Reference proteome</keyword>
<gene>
    <name evidence="4" type="primary">LOC105366307</name>
</gene>
<dbReference type="SUPFAM" id="SSF50978">
    <property type="entry name" value="WD40 repeat-like"/>
    <property type="match status" value="1"/>
</dbReference>
<dbReference type="PANTHER" id="PTHR22874:SF1">
    <property type="entry name" value="ACTIVATING MOLECULE IN BECN1-REGULATED AUTOPHAGY PROTEIN 1"/>
    <property type="match status" value="1"/>
</dbReference>
<feature type="region of interest" description="Disordered" evidence="2">
    <location>
        <begin position="1984"/>
        <end position="2022"/>
    </location>
</feature>
<name>A0AAJ6YRQ1_9HYME</name>
<feature type="compositionally biased region" description="Polar residues" evidence="2">
    <location>
        <begin position="1102"/>
        <end position="1113"/>
    </location>
</feature>
<dbReference type="PANTHER" id="PTHR22874">
    <property type="entry name" value="ACTIVATING MOLECULE IN BECN1-REGULATED AUTOPHAGY PROTEIN 1"/>
    <property type="match status" value="1"/>
</dbReference>
<dbReference type="Gene3D" id="2.130.10.10">
    <property type="entry name" value="YVTN repeat-like/Quinoprotein amine dehydrogenase"/>
    <property type="match status" value="1"/>
</dbReference>
<reference evidence="4" key="1">
    <citation type="submission" date="2025-08" db="UniProtKB">
        <authorList>
            <consortium name="RefSeq"/>
        </authorList>
    </citation>
    <scope>IDENTIFICATION</scope>
</reference>
<dbReference type="PROSITE" id="PS50082">
    <property type="entry name" value="WD_REPEATS_2"/>
    <property type="match status" value="1"/>
</dbReference>
<feature type="compositionally biased region" description="Acidic residues" evidence="2">
    <location>
        <begin position="1567"/>
        <end position="1576"/>
    </location>
</feature>
<feature type="compositionally biased region" description="Polar residues" evidence="2">
    <location>
        <begin position="842"/>
        <end position="867"/>
    </location>
</feature>
<dbReference type="GO" id="GO:0000423">
    <property type="term" value="P:mitophagy"/>
    <property type="evidence" value="ECO:0007669"/>
    <property type="project" value="TreeGrafter"/>
</dbReference>
<feature type="region of interest" description="Disordered" evidence="2">
    <location>
        <begin position="1541"/>
        <end position="1606"/>
    </location>
</feature>